<proteinExistence type="predicted"/>
<sequence>MVMPPPPPRPPKNVLRGVDQRPPVAPARLAAGLAASGSGDVTGAAMGSENDEKILLRGQSRSTAGACSVKGGEEEGEDEEEGDLSGRASSSMFERGRDDSRLSEEFHSGGSSLNGERRNDETAVAAWEEGERDDNPESKGIYLKPSSAHEGMQEDDVEEQPQRAESPQQQQQQKPSVLSSSSAPPPYVKPPWSSAPGVNYKLEVLKEVIQYREGGAAFVFDLGSTHGTFINKQQVKARVYAPLHVGNLIRFGNWTLTDNGTWSPLGSSRLYVFQGPIDLMPEEGLSKAERHALKVLEAVQAQKERESSLARAGAASQAAEVTWGMREDAEEEEEDVDELTWRTYKGTLTEKQERIAEKIKKREEKELSQGGLTQGQQTQIARNEQRIEVVMEELESLEETLNESIQESVGARSRKGREGAEGWKKRDGSDEEAEDSDSDEFYDRAGASRKKVMISRKGAPQTPIVETAETLLQKKYDLERKKEELQRSLKAEEEAKNRGQTGKASDKDSDDGAKRKDGGSQQMNPEKADSDDPLDQFMSNVSTQIEKDRSSGLKRQLEELEESLERVVHLLKIADPSGEAQQNWKPKYGKHGTPRQQQTGVKVLSHPSDKHQDALSRMQHCSSAPSTANKPQEREEVVNRMKAPESAERPRVLSPVDSNEPDVGSEVERSAGGEKVREVMGPPPPRPIKGPLWLGATRPSVGGTSCEQAPVSVHEGEEKRQGRTSTEGSFIGRKELKKQRGMEQLDGKEEQVTKKMHRENAEAAAAEDVALLLKHSGCRREDEERGVDDDGKWGKKRKRGADSSEGGKRNGVSSSPHGKDDDDGDMAMSGRIEWVPPQGQTGDGRTSLNDKLGY</sequence>
<feature type="compositionally biased region" description="Basic and acidic residues" evidence="1">
    <location>
        <begin position="545"/>
        <end position="554"/>
    </location>
</feature>
<gene>
    <name evidence="3" type="ORF">CBR_g66794</name>
</gene>
<evidence type="ECO:0000256" key="1">
    <source>
        <dbReference type="SAM" id="MobiDB-lite"/>
    </source>
</evidence>
<feature type="region of interest" description="Disordered" evidence="1">
    <location>
        <begin position="1"/>
        <end position="23"/>
    </location>
</feature>
<feature type="region of interest" description="Disordered" evidence="1">
    <location>
        <begin position="574"/>
        <end position="854"/>
    </location>
</feature>
<dbReference type="OMA" id="QGPNDSQ"/>
<feature type="compositionally biased region" description="Basic and acidic residues" evidence="1">
    <location>
        <begin position="666"/>
        <end position="678"/>
    </location>
</feature>
<evidence type="ECO:0000313" key="3">
    <source>
        <dbReference type="EMBL" id="GBG66658.1"/>
    </source>
</evidence>
<keyword evidence="4" id="KW-1185">Reference proteome</keyword>
<feature type="compositionally biased region" description="Basic and acidic residues" evidence="1">
    <location>
        <begin position="631"/>
        <end position="651"/>
    </location>
</feature>
<feature type="compositionally biased region" description="Basic and acidic residues" evidence="1">
    <location>
        <begin position="472"/>
        <end position="497"/>
    </location>
</feature>
<dbReference type="InterPro" id="IPR000253">
    <property type="entry name" value="FHA_dom"/>
</dbReference>
<feature type="compositionally biased region" description="Low complexity" evidence="1">
    <location>
        <begin position="163"/>
        <end position="182"/>
    </location>
</feature>
<feature type="region of interest" description="Disordered" evidence="1">
    <location>
        <begin position="401"/>
        <end position="554"/>
    </location>
</feature>
<dbReference type="SUPFAM" id="SSF49879">
    <property type="entry name" value="SMAD/FHA domain"/>
    <property type="match status" value="1"/>
</dbReference>
<organism evidence="3 4">
    <name type="scientific">Chara braunii</name>
    <name type="common">Braun's stonewort</name>
    <dbReference type="NCBI Taxonomy" id="69332"/>
    <lineage>
        <taxon>Eukaryota</taxon>
        <taxon>Viridiplantae</taxon>
        <taxon>Streptophyta</taxon>
        <taxon>Charophyceae</taxon>
        <taxon>Charales</taxon>
        <taxon>Characeae</taxon>
        <taxon>Chara</taxon>
    </lineage>
</organism>
<evidence type="ECO:0000259" key="2">
    <source>
        <dbReference type="Pfam" id="PF00498"/>
    </source>
</evidence>
<dbReference type="InterPro" id="IPR008984">
    <property type="entry name" value="SMAD_FHA_dom_sf"/>
</dbReference>
<dbReference type="AlphaFoldDB" id="A0A388K9C7"/>
<dbReference type="PANTHER" id="PTHR23308">
    <property type="entry name" value="NUCLEAR INHIBITOR OF PROTEIN PHOSPHATASE-1"/>
    <property type="match status" value="1"/>
</dbReference>
<dbReference type="STRING" id="69332.A0A388K9C7"/>
<feature type="compositionally biased region" description="Polar residues" evidence="1">
    <location>
        <begin position="619"/>
        <end position="630"/>
    </location>
</feature>
<accession>A0A388K9C7</accession>
<feature type="compositionally biased region" description="Basic and acidic residues" evidence="1">
    <location>
        <begin position="504"/>
        <end position="518"/>
    </location>
</feature>
<feature type="compositionally biased region" description="Basic and acidic residues" evidence="1">
    <location>
        <begin position="416"/>
        <end position="428"/>
    </location>
</feature>
<dbReference type="EMBL" id="BFEA01000077">
    <property type="protein sequence ID" value="GBG66658.1"/>
    <property type="molecule type" value="Genomic_DNA"/>
</dbReference>
<feature type="compositionally biased region" description="Polar residues" evidence="1">
    <location>
        <begin position="838"/>
        <end position="854"/>
    </location>
</feature>
<dbReference type="Gramene" id="GBG66658">
    <property type="protein sequence ID" value="GBG66658"/>
    <property type="gene ID" value="CBR_g66794"/>
</dbReference>
<comment type="caution">
    <text evidence="3">The sequence shown here is derived from an EMBL/GenBank/DDBJ whole genome shotgun (WGS) entry which is preliminary data.</text>
</comment>
<dbReference type="OrthoDB" id="444265at2759"/>
<feature type="compositionally biased region" description="Basic and acidic residues" evidence="1">
    <location>
        <begin position="778"/>
        <end position="793"/>
    </location>
</feature>
<feature type="domain" description="FHA" evidence="2">
    <location>
        <begin position="208"/>
        <end position="252"/>
    </location>
</feature>
<feature type="compositionally biased region" description="Basic and acidic residues" evidence="1">
    <location>
        <begin position="94"/>
        <end position="107"/>
    </location>
</feature>
<dbReference type="Pfam" id="PF00498">
    <property type="entry name" value="FHA"/>
    <property type="match status" value="1"/>
</dbReference>
<feature type="compositionally biased region" description="Acidic residues" evidence="1">
    <location>
        <begin position="429"/>
        <end position="440"/>
    </location>
</feature>
<feature type="compositionally biased region" description="Basic and acidic residues" evidence="1">
    <location>
        <begin position="732"/>
        <end position="761"/>
    </location>
</feature>
<feature type="compositionally biased region" description="Pro residues" evidence="1">
    <location>
        <begin position="1"/>
        <end position="11"/>
    </location>
</feature>
<feature type="compositionally biased region" description="Low complexity" evidence="1">
    <location>
        <begin position="762"/>
        <end position="773"/>
    </location>
</feature>
<dbReference type="InterPro" id="IPR050923">
    <property type="entry name" value="Cell_Proc_Reg/RNA_Proc"/>
</dbReference>
<protein>
    <recommendedName>
        <fullName evidence="2">FHA domain-containing protein</fullName>
    </recommendedName>
</protein>
<name>A0A388K9C7_CHABU</name>
<reference evidence="3 4" key="1">
    <citation type="journal article" date="2018" name="Cell">
        <title>The Chara Genome: Secondary Complexity and Implications for Plant Terrestrialization.</title>
        <authorList>
            <person name="Nishiyama T."/>
            <person name="Sakayama H."/>
            <person name="Vries J.D."/>
            <person name="Buschmann H."/>
            <person name="Saint-Marcoux D."/>
            <person name="Ullrich K.K."/>
            <person name="Haas F.B."/>
            <person name="Vanderstraeten L."/>
            <person name="Becker D."/>
            <person name="Lang D."/>
            <person name="Vosolsobe S."/>
            <person name="Rombauts S."/>
            <person name="Wilhelmsson P.K.I."/>
            <person name="Janitza P."/>
            <person name="Kern R."/>
            <person name="Heyl A."/>
            <person name="Rumpler F."/>
            <person name="Villalobos L.I.A.C."/>
            <person name="Clay J.M."/>
            <person name="Skokan R."/>
            <person name="Toyoda A."/>
            <person name="Suzuki Y."/>
            <person name="Kagoshima H."/>
            <person name="Schijlen E."/>
            <person name="Tajeshwar N."/>
            <person name="Catarino B."/>
            <person name="Hetherington A.J."/>
            <person name="Saltykova A."/>
            <person name="Bonnot C."/>
            <person name="Breuninger H."/>
            <person name="Symeonidi A."/>
            <person name="Radhakrishnan G.V."/>
            <person name="Van Nieuwerburgh F."/>
            <person name="Deforce D."/>
            <person name="Chang C."/>
            <person name="Karol K.G."/>
            <person name="Hedrich R."/>
            <person name="Ulvskov P."/>
            <person name="Glockner G."/>
            <person name="Delwiche C.F."/>
            <person name="Petrasek J."/>
            <person name="Van de Peer Y."/>
            <person name="Friml J."/>
            <person name="Beilby M."/>
            <person name="Dolan L."/>
            <person name="Kohara Y."/>
            <person name="Sugano S."/>
            <person name="Fujiyama A."/>
            <person name="Delaux P.-M."/>
            <person name="Quint M."/>
            <person name="TheiBen G."/>
            <person name="Hagemann M."/>
            <person name="Harholt J."/>
            <person name="Dunand C."/>
            <person name="Zachgo S."/>
            <person name="Langdale J."/>
            <person name="Maumus F."/>
            <person name="Straeten D.V.D."/>
            <person name="Gould S.B."/>
            <person name="Rensing S.A."/>
        </authorList>
    </citation>
    <scope>NUCLEOTIDE SEQUENCE [LARGE SCALE GENOMIC DNA]</scope>
    <source>
        <strain evidence="3 4">S276</strain>
    </source>
</reference>
<dbReference type="Proteomes" id="UP000265515">
    <property type="component" value="Unassembled WGS sequence"/>
</dbReference>
<dbReference type="Gene3D" id="2.60.200.20">
    <property type="match status" value="1"/>
</dbReference>
<evidence type="ECO:0000313" key="4">
    <source>
        <dbReference type="Proteomes" id="UP000265515"/>
    </source>
</evidence>
<feature type="region of interest" description="Disordered" evidence="1">
    <location>
        <begin position="36"/>
        <end position="193"/>
    </location>
</feature>
<feature type="compositionally biased region" description="Acidic residues" evidence="1">
    <location>
        <begin position="74"/>
        <end position="83"/>
    </location>
</feature>